<dbReference type="GO" id="GO:0005811">
    <property type="term" value="C:lipid droplet"/>
    <property type="evidence" value="ECO:0007669"/>
    <property type="project" value="InterPro"/>
</dbReference>
<dbReference type="EMBL" id="CAVLEF010000001">
    <property type="protein sequence ID" value="CAK1540215.1"/>
    <property type="molecule type" value="Genomic_DNA"/>
</dbReference>
<dbReference type="AlphaFoldDB" id="A0AAV1IVV0"/>
<comment type="caution">
    <text evidence="2">The sequence shown here is derived from an EMBL/GenBank/DDBJ whole genome shotgun (WGS) entry which is preliminary data.</text>
</comment>
<protein>
    <recommendedName>
        <fullName evidence="4">Lipid droplet-associated hydrolase</fullName>
    </recommendedName>
</protein>
<dbReference type="Pfam" id="PF10230">
    <property type="entry name" value="LIDHydrolase"/>
    <property type="match status" value="1"/>
</dbReference>
<gene>
    <name evidence="2" type="ORF">LNINA_LOCUS285</name>
</gene>
<keyword evidence="1" id="KW-0378">Hydrolase</keyword>
<name>A0AAV1IVV0_9NEOP</name>
<proteinExistence type="predicted"/>
<dbReference type="Proteomes" id="UP001497472">
    <property type="component" value="Unassembled WGS sequence"/>
</dbReference>
<reference evidence="2 3" key="1">
    <citation type="submission" date="2023-11" db="EMBL/GenBank/DDBJ databases">
        <authorList>
            <person name="Okamura Y."/>
        </authorList>
    </citation>
    <scope>NUCLEOTIDE SEQUENCE [LARGE SCALE GENOMIC DNA]</scope>
</reference>
<accession>A0AAV1IVV0</accession>
<evidence type="ECO:0000256" key="1">
    <source>
        <dbReference type="ARBA" id="ARBA00022801"/>
    </source>
</evidence>
<evidence type="ECO:0000313" key="2">
    <source>
        <dbReference type="EMBL" id="CAK1540215.1"/>
    </source>
</evidence>
<dbReference type="GO" id="GO:0019915">
    <property type="term" value="P:lipid storage"/>
    <property type="evidence" value="ECO:0007669"/>
    <property type="project" value="InterPro"/>
</dbReference>
<evidence type="ECO:0008006" key="4">
    <source>
        <dbReference type="Google" id="ProtNLM"/>
    </source>
</evidence>
<dbReference type="InterPro" id="IPR019363">
    <property type="entry name" value="LDAH"/>
</dbReference>
<dbReference type="PANTHER" id="PTHR13390:SF0">
    <property type="entry name" value="LIPID DROPLET-ASSOCIATED HYDROLASE"/>
    <property type="match status" value="1"/>
</dbReference>
<keyword evidence="3" id="KW-1185">Reference proteome</keyword>
<dbReference type="PANTHER" id="PTHR13390">
    <property type="entry name" value="LIPASE"/>
    <property type="match status" value="1"/>
</dbReference>
<sequence length="225" mass="26138">MKTKRIKKELESDDELPPSYGEDFVLPAYENEHRFDPIVFRWINDTQKRANTLKEKDQGHVKSDSVHSTNMQKYKIKGYLSQQDLYCLKSVIGLVDFYIEFGEELYRLSSIPICIIGQAGHEAIADSTSNTLENQPHLYNLEGQIEHKFDLISTYIDKKSKLHLIGHSIGAWQHLMKWIQSKPSNEYQMVQQDSCLIKRPTTVLESAQLMNNVIMTAFSLWNIRE</sequence>
<dbReference type="GO" id="GO:0016298">
    <property type="term" value="F:lipase activity"/>
    <property type="evidence" value="ECO:0007669"/>
    <property type="project" value="InterPro"/>
</dbReference>
<organism evidence="2 3">
    <name type="scientific">Leptosia nina</name>
    <dbReference type="NCBI Taxonomy" id="320188"/>
    <lineage>
        <taxon>Eukaryota</taxon>
        <taxon>Metazoa</taxon>
        <taxon>Ecdysozoa</taxon>
        <taxon>Arthropoda</taxon>
        <taxon>Hexapoda</taxon>
        <taxon>Insecta</taxon>
        <taxon>Pterygota</taxon>
        <taxon>Neoptera</taxon>
        <taxon>Endopterygota</taxon>
        <taxon>Lepidoptera</taxon>
        <taxon>Glossata</taxon>
        <taxon>Ditrysia</taxon>
        <taxon>Papilionoidea</taxon>
        <taxon>Pieridae</taxon>
        <taxon>Pierinae</taxon>
        <taxon>Leptosia</taxon>
    </lineage>
</organism>
<evidence type="ECO:0000313" key="3">
    <source>
        <dbReference type="Proteomes" id="UP001497472"/>
    </source>
</evidence>